<organism evidence="10 11">
    <name type="scientific">Thermodesulfovibrio yellowstonii</name>
    <dbReference type="NCBI Taxonomy" id="28262"/>
    <lineage>
        <taxon>Bacteria</taxon>
        <taxon>Pseudomonadati</taxon>
        <taxon>Nitrospirota</taxon>
        <taxon>Thermodesulfovibrionia</taxon>
        <taxon>Thermodesulfovibrionales</taxon>
        <taxon>Thermodesulfovibrionaceae</taxon>
        <taxon>Thermodesulfovibrio</taxon>
    </lineage>
</organism>
<comment type="caution">
    <text evidence="10">The sequence shown here is derived from an EMBL/GenBank/DDBJ whole genome shotgun (WGS) entry which is preliminary data.</text>
</comment>
<keyword evidence="6" id="KW-0472">Membrane</keyword>
<dbReference type="GO" id="GO:0015562">
    <property type="term" value="F:efflux transmembrane transporter activity"/>
    <property type="evidence" value="ECO:0007669"/>
    <property type="project" value="InterPro"/>
</dbReference>
<dbReference type="PROSITE" id="PS51257">
    <property type="entry name" value="PROKAR_LIPOPROTEIN"/>
    <property type="match status" value="1"/>
</dbReference>
<evidence type="ECO:0000256" key="6">
    <source>
        <dbReference type="ARBA" id="ARBA00023136"/>
    </source>
</evidence>
<feature type="chain" id="PRO_5040853442" evidence="9">
    <location>
        <begin position="24"/>
        <end position="453"/>
    </location>
</feature>
<keyword evidence="4" id="KW-1134">Transmembrane beta strand</keyword>
<dbReference type="AlphaFoldDB" id="A0A9W6GFX2"/>
<dbReference type="Pfam" id="PF02321">
    <property type="entry name" value="OEP"/>
    <property type="match status" value="2"/>
</dbReference>
<reference evidence="10" key="1">
    <citation type="submission" date="2022-12" db="EMBL/GenBank/DDBJ databases">
        <title>Reference genome sequencing for broad-spectrum identification of bacterial and archaeal isolates by mass spectrometry.</title>
        <authorList>
            <person name="Sekiguchi Y."/>
            <person name="Tourlousse D.M."/>
        </authorList>
    </citation>
    <scope>NUCLEOTIDE SEQUENCE</scope>
    <source>
        <strain evidence="10">TSL-P1</strain>
    </source>
</reference>
<evidence type="ECO:0000256" key="3">
    <source>
        <dbReference type="ARBA" id="ARBA00022448"/>
    </source>
</evidence>
<dbReference type="SUPFAM" id="SSF56954">
    <property type="entry name" value="Outer membrane efflux proteins (OEP)"/>
    <property type="match status" value="1"/>
</dbReference>
<evidence type="ECO:0000256" key="7">
    <source>
        <dbReference type="ARBA" id="ARBA00023237"/>
    </source>
</evidence>
<accession>A0A9W6GFX2</accession>
<dbReference type="PANTHER" id="PTHR30026">
    <property type="entry name" value="OUTER MEMBRANE PROTEIN TOLC"/>
    <property type="match status" value="1"/>
</dbReference>
<dbReference type="GO" id="GO:0009279">
    <property type="term" value="C:cell outer membrane"/>
    <property type="evidence" value="ECO:0007669"/>
    <property type="project" value="UniProtKB-SubCell"/>
</dbReference>
<keyword evidence="11" id="KW-1185">Reference proteome</keyword>
<dbReference type="PANTHER" id="PTHR30026:SF13">
    <property type="entry name" value="MEMBRANE EFFLUX PROTEIN, PUTATIVE-RELATED"/>
    <property type="match status" value="1"/>
</dbReference>
<evidence type="ECO:0000256" key="1">
    <source>
        <dbReference type="ARBA" id="ARBA00004442"/>
    </source>
</evidence>
<evidence type="ECO:0000256" key="8">
    <source>
        <dbReference type="SAM" id="Coils"/>
    </source>
</evidence>
<gene>
    <name evidence="10" type="ORF">TISLANDTSLP1_11180</name>
</gene>
<feature type="signal peptide" evidence="9">
    <location>
        <begin position="1"/>
        <end position="23"/>
    </location>
</feature>
<proteinExistence type="inferred from homology"/>
<name>A0A9W6GFX2_9BACT</name>
<evidence type="ECO:0000313" key="10">
    <source>
        <dbReference type="EMBL" id="GLI53425.1"/>
    </source>
</evidence>
<dbReference type="GO" id="GO:0015288">
    <property type="term" value="F:porin activity"/>
    <property type="evidence" value="ECO:0007669"/>
    <property type="project" value="TreeGrafter"/>
</dbReference>
<dbReference type="GO" id="GO:1990281">
    <property type="term" value="C:efflux pump complex"/>
    <property type="evidence" value="ECO:0007669"/>
    <property type="project" value="TreeGrafter"/>
</dbReference>
<comment type="subcellular location">
    <subcellularLocation>
        <location evidence="1">Cell outer membrane</location>
    </subcellularLocation>
</comment>
<dbReference type="EMBL" id="BSDX01000001">
    <property type="protein sequence ID" value="GLI53425.1"/>
    <property type="molecule type" value="Genomic_DNA"/>
</dbReference>
<dbReference type="Proteomes" id="UP001144297">
    <property type="component" value="Unassembled WGS sequence"/>
</dbReference>
<sequence>MCSVKFRSLIFIFVVFISSACFAEDRIVLDLKGCIERVVRFHPELGEFKQDVEIYKAKLTEAQAAVFPQIELMALGGPSPKAEKEAISPEIRTDVKSTTINGIFGMLTMQVLQPIYTFGKLSGYKTAAEGGIKVSEAELEKKRSEIILKTKELYWSLSLIRELRNLANEIKDELEKAIKRTEEDLKKDIPPADELTLYKLKTYFGEVKRNLNEIDKNEAIIIEALRFMAGLSGKRIEIITEPLKYEESYMKPDELIAKAFILRPEMIQIREGLKARQSLIDVEKSNLYPQIFFLVKGSLAGATNRDRIHNPYIYDPLNDSMLAAVLGMKLNIDFGITKGKIREAEIEYQKIVEKKKLAENGIPVQIMKAYIELQEASKSAKDMEEAYQNAKKWLVTADANIDMGIGETKDLADAVLAYATTRINHLKALYNQKMALANLVQASGLDKDEREVK</sequence>
<dbReference type="InterPro" id="IPR051906">
    <property type="entry name" value="TolC-like"/>
</dbReference>
<evidence type="ECO:0000256" key="5">
    <source>
        <dbReference type="ARBA" id="ARBA00022692"/>
    </source>
</evidence>
<feature type="coiled-coil region" evidence="8">
    <location>
        <begin position="156"/>
        <end position="184"/>
    </location>
</feature>
<keyword evidence="8" id="KW-0175">Coiled coil</keyword>
<dbReference type="Gene3D" id="1.20.1600.10">
    <property type="entry name" value="Outer membrane efflux proteins (OEP)"/>
    <property type="match status" value="1"/>
</dbReference>
<keyword evidence="9" id="KW-0732">Signal</keyword>
<comment type="similarity">
    <text evidence="2">Belongs to the outer membrane factor (OMF) (TC 1.B.17) family.</text>
</comment>
<evidence type="ECO:0000313" key="11">
    <source>
        <dbReference type="Proteomes" id="UP001144297"/>
    </source>
</evidence>
<dbReference type="FunFam" id="1.20.1600.10:FF:000035">
    <property type="entry name" value="Efflux pump, RND family, outer membrane protein"/>
    <property type="match status" value="1"/>
</dbReference>
<feature type="coiled-coil region" evidence="8">
    <location>
        <begin position="341"/>
        <end position="386"/>
    </location>
</feature>
<protein>
    <submittedName>
        <fullName evidence="10">Outer membrane efflux protein</fullName>
    </submittedName>
</protein>
<keyword evidence="7" id="KW-0998">Cell outer membrane</keyword>
<keyword evidence="3" id="KW-0813">Transport</keyword>
<keyword evidence="5" id="KW-0812">Transmembrane</keyword>
<evidence type="ECO:0000256" key="9">
    <source>
        <dbReference type="SAM" id="SignalP"/>
    </source>
</evidence>
<evidence type="ECO:0000256" key="4">
    <source>
        <dbReference type="ARBA" id="ARBA00022452"/>
    </source>
</evidence>
<dbReference type="InterPro" id="IPR003423">
    <property type="entry name" value="OMP_efflux"/>
</dbReference>
<evidence type="ECO:0000256" key="2">
    <source>
        <dbReference type="ARBA" id="ARBA00007613"/>
    </source>
</evidence>